<dbReference type="SUPFAM" id="SSF50978">
    <property type="entry name" value="WD40 repeat-like"/>
    <property type="match status" value="1"/>
</dbReference>
<dbReference type="PROSITE" id="PS50294">
    <property type="entry name" value="WD_REPEATS_REGION"/>
    <property type="match status" value="4"/>
</dbReference>
<keyword evidence="5" id="KW-0597">Phosphoprotein</keyword>
<keyword evidence="9" id="KW-0770">Synapse</keyword>
<evidence type="ECO:0000256" key="11">
    <source>
        <dbReference type="ARBA" id="ARBA00023273"/>
    </source>
</evidence>
<evidence type="ECO:0000256" key="15">
    <source>
        <dbReference type="SAM" id="Coils"/>
    </source>
</evidence>
<dbReference type="GO" id="GO:0051721">
    <property type="term" value="F:protein phosphatase 2A binding"/>
    <property type="evidence" value="ECO:0007669"/>
    <property type="project" value="TreeGrafter"/>
</dbReference>
<evidence type="ECO:0000259" key="17">
    <source>
        <dbReference type="Pfam" id="PF08232"/>
    </source>
</evidence>
<keyword evidence="19" id="KW-1185">Reference proteome</keyword>
<accession>A0A665WC87</accession>
<dbReference type="InterPro" id="IPR019775">
    <property type="entry name" value="WD40_repeat_CS"/>
</dbReference>
<dbReference type="Gene3D" id="1.20.5.300">
    <property type="match status" value="1"/>
</dbReference>
<evidence type="ECO:0000256" key="9">
    <source>
        <dbReference type="ARBA" id="ARBA00023018"/>
    </source>
</evidence>
<dbReference type="PANTHER" id="PTHR15653:SF2">
    <property type="entry name" value="STRIATIN"/>
    <property type="match status" value="1"/>
</dbReference>
<dbReference type="GO" id="GO:0032991">
    <property type="term" value="C:protein-containing complex"/>
    <property type="evidence" value="ECO:0007669"/>
    <property type="project" value="UniProtKB-ARBA"/>
</dbReference>
<feature type="repeat" description="WD" evidence="14">
    <location>
        <begin position="632"/>
        <end position="673"/>
    </location>
</feature>
<feature type="repeat" description="WD" evidence="14">
    <location>
        <begin position="505"/>
        <end position="546"/>
    </location>
</feature>
<sequence>MDEQAGPGVFFNNNNNSVLPGAGKGPLPDGDAGEAARAQYSIPGILHFLQHEWARFEVERAQWEVERAELQAQIAFLQGERKGQENLKKDLVRRIKMLEYALKQERAKYHKLKYGTELNQGDMKPPSYDSDEANENETSGSLNNQLSWKQGRQLLRQYLQEVGYTDTILDVKSQRVRALLGLAGDGGGRTAFIFFPSLSDTSAVLEAFKFIENAAAEFSDEDEEEDSEGKDRTHILRKKTPTSSLLPASMDTTEDPDTEEALKGFDFLSSPDDMDTSPESRGTGDGTDWGPNRSKLQDMLANLRDAEDLSHMQPPSTPQSRPNVVREHDANRPDEVEALTFPPTSGKSFIMGTDEAMESELGLGELAGLTVANEADSLAYDIGNNKDAMRKTWNPKFTLRSHFDGIRALVFHPVEPVLVTASEDHTLKMWNLQKTAPAKKSTSLDVEPIYTFRAHRGAVLSVVMSSTGEQCFSGGIDGTIQCWNTPNPNIDPYDSYDPSVLRGALSGHTDSVWGLVYSSAHQRLLSCSADGTVRLWDANTTSPALAVFNENKKLGVPSSVDLVCSEPAHLVTSFTNGQIGLFNMETRQLVLRTPCQINKVLSHPTLPITITAQEDRHIKFFDNNSGKLIHSMVAHLDAVTSLAVDPNGLYLMSGSHDCSIRLWNLESKTCIQEFTAHRKKFEESIHDVAFHPSKCYIASAGADALAKVFV</sequence>
<organism evidence="18 19">
    <name type="scientific">Echeneis naucrates</name>
    <name type="common">Live sharksucker</name>
    <dbReference type="NCBI Taxonomy" id="173247"/>
    <lineage>
        <taxon>Eukaryota</taxon>
        <taxon>Metazoa</taxon>
        <taxon>Chordata</taxon>
        <taxon>Craniata</taxon>
        <taxon>Vertebrata</taxon>
        <taxon>Euteleostomi</taxon>
        <taxon>Actinopterygii</taxon>
        <taxon>Neopterygii</taxon>
        <taxon>Teleostei</taxon>
        <taxon>Neoteleostei</taxon>
        <taxon>Acanthomorphata</taxon>
        <taxon>Carangaria</taxon>
        <taxon>Carangiformes</taxon>
        <taxon>Echeneidae</taxon>
        <taxon>Echeneis</taxon>
    </lineage>
</organism>
<dbReference type="FunFam" id="2.130.10.10:FF:000058">
    <property type="entry name" value="striatin isoform X1"/>
    <property type="match status" value="1"/>
</dbReference>
<dbReference type="InterPro" id="IPR051488">
    <property type="entry name" value="WD_repeat_striatin"/>
</dbReference>
<feature type="region of interest" description="Disordered" evidence="16">
    <location>
        <begin position="217"/>
        <end position="294"/>
    </location>
</feature>
<feature type="coiled-coil region" evidence="15">
    <location>
        <begin position="60"/>
        <end position="108"/>
    </location>
</feature>
<evidence type="ECO:0000256" key="4">
    <source>
        <dbReference type="ARBA" id="ARBA00022490"/>
    </source>
</evidence>
<keyword evidence="11" id="KW-0966">Cell projection</keyword>
<evidence type="ECO:0000256" key="1">
    <source>
        <dbReference type="ARBA" id="ARBA00004496"/>
    </source>
</evidence>
<dbReference type="Proteomes" id="UP000472264">
    <property type="component" value="Chromosome 15"/>
</dbReference>
<name>A0A665WC87_ECHNA</name>
<comment type="subcellular location">
    <subcellularLocation>
        <location evidence="2">Cell projection</location>
        <location evidence="2">Dendritic spine</location>
    </subcellularLocation>
    <subcellularLocation>
        <location evidence="1">Cytoplasm</location>
    </subcellularLocation>
</comment>
<keyword evidence="8" id="KW-0112">Calmodulin-binding</keyword>
<keyword evidence="10 15" id="KW-0175">Coiled coil</keyword>
<evidence type="ECO:0000256" key="8">
    <source>
        <dbReference type="ARBA" id="ARBA00022860"/>
    </source>
</evidence>
<dbReference type="InterPro" id="IPR015943">
    <property type="entry name" value="WD40/YVTN_repeat-like_dom_sf"/>
</dbReference>
<feature type="region of interest" description="Disordered" evidence="16">
    <location>
        <begin position="308"/>
        <end position="327"/>
    </location>
</feature>
<feature type="repeat" description="WD" evidence="14">
    <location>
        <begin position="399"/>
        <end position="440"/>
    </location>
</feature>
<dbReference type="FunFam" id="2.130.10.10:FF:000211">
    <property type="entry name" value="striatin isoform X1"/>
    <property type="match status" value="1"/>
</dbReference>
<keyword evidence="7" id="KW-0677">Repeat</keyword>
<evidence type="ECO:0000256" key="12">
    <source>
        <dbReference type="ARBA" id="ARBA00063979"/>
    </source>
</evidence>
<dbReference type="Ensembl" id="ENSENLT00000042598.1">
    <property type="protein sequence ID" value="ENSENLP00000041543.1"/>
    <property type="gene ID" value="ENSENLG00000017670.1"/>
</dbReference>
<dbReference type="GO" id="GO:0005737">
    <property type="term" value="C:cytoplasm"/>
    <property type="evidence" value="ECO:0007669"/>
    <property type="project" value="UniProtKB-SubCell"/>
</dbReference>
<reference evidence="18" key="3">
    <citation type="submission" date="2025-09" db="UniProtKB">
        <authorList>
            <consortium name="Ensembl"/>
        </authorList>
    </citation>
    <scope>IDENTIFICATION</scope>
</reference>
<protein>
    <recommendedName>
        <fullName evidence="13">Striatin</fullName>
    </recommendedName>
</protein>
<evidence type="ECO:0000256" key="14">
    <source>
        <dbReference type="PROSITE-ProRule" id="PRU00221"/>
    </source>
</evidence>
<evidence type="ECO:0000256" key="5">
    <source>
        <dbReference type="ARBA" id="ARBA00022553"/>
    </source>
</evidence>
<dbReference type="PROSITE" id="PS00678">
    <property type="entry name" value="WD_REPEATS_1"/>
    <property type="match status" value="3"/>
</dbReference>
<dbReference type="FunFam" id="1.20.5.300:FF:000001">
    <property type="entry name" value="striatin isoform X1"/>
    <property type="match status" value="1"/>
</dbReference>
<dbReference type="GO" id="GO:0044877">
    <property type="term" value="F:protein-containing complex binding"/>
    <property type="evidence" value="ECO:0007669"/>
    <property type="project" value="TreeGrafter"/>
</dbReference>
<feature type="repeat" description="WD" evidence="14">
    <location>
        <begin position="452"/>
        <end position="484"/>
    </location>
</feature>
<comment type="similarity">
    <text evidence="3">Belongs to the WD repeat striatin family.</text>
</comment>
<keyword evidence="6 14" id="KW-0853">WD repeat</keyword>
<evidence type="ECO:0000313" key="19">
    <source>
        <dbReference type="Proteomes" id="UP000472264"/>
    </source>
</evidence>
<feature type="compositionally biased region" description="Acidic residues" evidence="16">
    <location>
        <begin position="218"/>
        <end position="228"/>
    </location>
</feature>
<dbReference type="Gene3D" id="2.130.10.10">
    <property type="entry name" value="YVTN repeat-like/Quinoprotein amine dehydrogenase"/>
    <property type="match status" value="3"/>
</dbReference>
<feature type="region of interest" description="Disordered" evidence="16">
    <location>
        <begin position="117"/>
        <end position="143"/>
    </location>
</feature>
<dbReference type="AlphaFoldDB" id="A0A665WC87"/>
<evidence type="ECO:0000256" key="2">
    <source>
        <dbReference type="ARBA" id="ARBA00004552"/>
    </source>
</evidence>
<gene>
    <name evidence="18" type="primary">LOC115055736</name>
</gene>
<dbReference type="PANTHER" id="PTHR15653">
    <property type="entry name" value="STRIATIN"/>
    <property type="match status" value="1"/>
</dbReference>
<evidence type="ECO:0000313" key="18">
    <source>
        <dbReference type="Ensembl" id="ENSENLP00000041543.1"/>
    </source>
</evidence>
<reference evidence="18" key="1">
    <citation type="submission" date="2021-04" db="EMBL/GenBank/DDBJ databases">
        <authorList>
            <consortium name="Wellcome Sanger Institute Data Sharing"/>
        </authorList>
    </citation>
    <scope>NUCLEOTIDE SEQUENCE [LARGE SCALE GENOMIC DNA]</scope>
</reference>
<evidence type="ECO:0000256" key="7">
    <source>
        <dbReference type="ARBA" id="ARBA00022737"/>
    </source>
</evidence>
<reference evidence="18" key="2">
    <citation type="submission" date="2025-08" db="UniProtKB">
        <authorList>
            <consortium name="Ensembl"/>
        </authorList>
    </citation>
    <scope>IDENTIFICATION</scope>
</reference>
<dbReference type="InterPro" id="IPR020472">
    <property type="entry name" value="WD40_PAC1"/>
</dbReference>
<dbReference type="SMART" id="SM00320">
    <property type="entry name" value="WD40"/>
    <property type="match status" value="6"/>
</dbReference>
<dbReference type="GO" id="GO:0005516">
    <property type="term" value="F:calmodulin binding"/>
    <property type="evidence" value="ECO:0007669"/>
    <property type="project" value="UniProtKB-KW"/>
</dbReference>
<feature type="domain" description="Striatin N-terminal" evidence="17">
    <location>
        <begin position="42"/>
        <end position="169"/>
    </location>
</feature>
<dbReference type="PRINTS" id="PR00320">
    <property type="entry name" value="GPROTEINBRPT"/>
</dbReference>
<dbReference type="InterPro" id="IPR036322">
    <property type="entry name" value="WD40_repeat_dom_sf"/>
</dbReference>
<evidence type="ECO:0000256" key="3">
    <source>
        <dbReference type="ARBA" id="ARBA00009616"/>
    </source>
</evidence>
<dbReference type="InterPro" id="IPR013258">
    <property type="entry name" value="Striatin_N"/>
</dbReference>
<dbReference type="Pfam" id="PF00400">
    <property type="entry name" value="WD40"/>
    <property type="match status" value="5"/>
</dbReference>
<keyword evidence="4" id="KW-0963">Cytoplasm</keyword>
<evidence type="ECO:0000256" key="6">
    <source>
        <dbReference type="ARBA" id="ARBA00022574"/>
    </source>
</evidence>
<comment type="subunit">
    <text evidence="12">Part of the core of STRIPAK complexes composed of PP2A catalytic and scaffolding subunits, the striatins (PP2A regulatory subunits), the striatin-associated proteins MOB4, STRIP1 and STRIP2, PDCD10 and members of the STE20 kinases, such as STK24 and STK26. Interacts with CTTNBP2; this interaction may regulate dendritic spine distribution of STRN. Activation of glutamate receptors weakens the interaction with CTTNBP2.</text>
</comment>
<dbReference type="GO" id="GO:0043197">
    <property type="term" value="C:dendritic spine"/>
    <property type="evidence" value="ECO:0007669"/>
    <property type="project" value="UniProtKB-SubCell"/>
</dbReference>
<evidence type="ECO:0000256" key="16">
    <source>
        <dbReference type="SAM" id="MobiDB-lite"/>
    </source>
</evidence>
<dbReference type="GO" id="GO:0070016">
    <property type="term" value="F:armadillo repeat domain binding"/>
    <property type="evidence" value="ECO:0007669"/>
    <property type="project" value="TreeGrafter"/>
</dbReference>
<proteinExistence type="inferred from homology"/>
<dbReference type="CDD" id="cd00200">
    <property type="entry name" value="WD40"/>
    <property type="match status" value="1"/>
</dbReference>
<evidence type="ECO:0000256" key="10">
    <source>
        <dbReference type="ARBA" id="ARBA00023054"/>
    </source>
</evidence>
<feature type="region of interest" description="Disordered" evidence="16">
    <location>
        <begin position="1"/>
        <end position="34"/>
    </location>
</feature>
<dbReference type="PROSITE" id="PS50082">
    <property type="entry name" value="WD_REPEATS_2"/>
    <property type="match status" value="4"/>
</dbReference>
<dbReference type="FunFam" id="2.130.10.10:FF:000079">
    <property type="entry name" value="striatin isoform X1"/>
    <property type="match status" value="1"/>
</dbReference>
<dbReference type="InterPro" id="IPR001680">
    <property type="entry name" value="WD40_rpt"/>
</dbReference>
<evidence type="ECO:0000256" key="13">
    <source>
        <dbReference type="ARBA" id="ARBA00073140"/>
    </source>
</evidence>
<dbReference type="Pfam" id="PF08232">
    <property type="entry name" value="Striatin"/>
    <property type="match status" value="1"/>
</dbReference>